<dbReference type="Pfam" id="PF03372">
    <property type="entry name" value="Exo_endo_phos"/>
    <property type="match status" value="1"/>
</dbReference>
<evidence type="ECO:0000256" key="1">
    <source>
        <dbReference type="SAM" id="SignalP"/>
    </source>
</evidence>
<dbReference type="SUPFAM" id="SSF56219">
    <property type="entry name" value="DNase I-like"/>
    <property type="match status" value="1"/>
</dbReference>
<dbReference type="GO" id="GO:0004519">
    <property type="term" value="F:endonuclease activity"/>
    <property type="evidence" value="ECO:0007669"/>
    <property type="project" value="UniProtKB-KW"/>
</dbReference>
<feature type="domain" description="Endonuclease/exonuclease/phosphatase" evidence="2">
    <location>
        <begin position="26"/>
        <end position="306"/>
    </location>
</feature>
<keyword evidence="3" id="KW-0378">Hydrolase</keyword>
<keyword evidence="3" id="KW-0540">Nuclease</keyword>
<evidence type="ECO:0000313" key="4">
    <source>
        <dbReference type="Proteomes" id="UP000484076"/>
    </source>
</evidence>
<sequence length="315" mass="33359">MRPHALLLIATALAAPAHAETTLRVMNYNIWGAGGNEGKGIDETLAVIRAANPDIIGLQETRLEGADCTADACPPGGDSIAPALAQALGWHVYDQTQENGVLWANAVISRYPIGPASANDLGVAVDVDGQSVWIFNIHHDDEPYQPYQLLGIEYGPAPFITTGAEAVDYANQTRKAGMDLLMADMAAAEGAAAVFVTGDFNEPSHLDWTAAAVAAGTHPVVVEWPTTKRLADAGFTDAYRAAHPDPVAKPAFTWTPTGDEAATDDHHDRIDFVFARAPGLVVVDAAIVGEDGPRSDIAVTPWPSDHRAVVAELRF</sequence>
<organism evidence="3 4">
    <name type="scientific">Fertoeibacter niger</name>
    <dbReference type="NCBI Taxonomy" id="2656921"/>
    <lineage>
        <taxon>Bacteria</taxon>
        <taxon>Pseudomonadati</taxon>
        <taxon>Pseudomonadota</taxon>
        <taxon>Alphaproteobacteria</taxon>
        <taxon>Rhodobacterales</taxon>
        <taxon>Paracoccaceae</taxon>
        <taxon>Fertoeibacter</taxon>
    </lineage>
</organism>
<dbReference type="EMBL" id="WHUT02000019">
    <property type="protein sequence ID" value="NUB46696.1"/>
    <property type="molecule type" value="Genomic_DNA"/>
</dbReference>
<dbReference type="PANTHER" id="PTHR41349:SF1">
    <property type="entry name" value="PROTEIN CBG08683"/>
    <property type="match status" value="1"/>
</dbReference>
<keyword evidence="3" id="KW-0255">Endonuclease</keyword>
<evidence type="ECO:0000259" key="2">
    <source>
        <dbReference type="Pfam" id="PF03372"/>
    </source>
</evidence>
<gene>
    <name evidence="3" type="ORF">GEU84_020085</name>
</gene>
<name>A0A8X8HAD8_9RHOB</name>
<dbReference type="PANTHER" id="PTHR41349">
    <property type="match status" value="1"/>
</dbReference>
<accession>A0A8X8HAD8</accession>
<keyword evidence="4" id="KW-1185">Reference proteome</keyword>
<feature type="chain" id="PRO_5036495103" evidence="1">
    <location>
        <begin position="20"/>
        <end position="315"/>
    </location>
</feature>
<dbReference type="Proteomes" id="UP000484076">
    <property type="component" value="Unassembled WGS sequence"/>
</dbReference>
<evidence type="ECO:0000313" key="3">
    <source>
        <dbReference type="EMBL" id="NUB46696.1"/>
    </source>
</evidence>
<dbReference type="InterPro" id="IPR036691">
    <property type="entry name" value="Endo/exonu/phosph_ase_sf"/>
</dbReference>
<keyword evidence="1" id="KW-0732">Signal</keyword>
<comment type="caution">
    <text evidence="3">The sequence shown here is derived from an EMBL/GenBank/DDBJ whole genome shotgun (WGS) entry which is preliminary data.</text>
</comment>
<proteinExistence type="predicted"/>
<dbReference type="Gene3D" id="3.60.10.10">
    <property type="entry name" value="Endonuclease/exonuclease/phosphatase"/>
    <property type="match status" value="1"/>
</dbReference>
<protein>
    <submittedName>
        <fullName evidence="3">Endonuclease/exonuclease/phosphatase family protein</fullName>
    </submittedName>
</protein>
<reference evidence="3" key="1">
    <citation type="submission" date="2020-05" db="EMBL/GenBank/DDBJ databases">
        <title>Fertoebacter nigrum gen. nov., sp. nov., a new member of the family Rhodobacteraceae.</title>
        <authorList>
            <person name="Szuroczki S."/>
            <person name="Abbaszade G."/>
            <person name="Buni D."/>
            <person name="Schumann P."/>
            <person name="Toth E."/>
        </authorList>
    </citation>
    <scope>NUCLEOTIDE SEQUENCE</scope>
    <source>
        <strain evidence="3">RG-N-1a</strain>
    </source>
</reference>
<dbReference type="RefSeq" id="WP_152828694.1">
    <property type="nucleotide sequence ID" value="NZ_WHUT02000019.1"/>
</dbReference>
<dbReference type="InterPro" id="IPR005135">
    <property type="entry name" value="Endo/exonuclease/phosphatase"/>
</dbReference>
<dbReference type="AlphaFoldDB" id="A0A8X8HAD8"/>
<feature type="signal peptide" evidence="1">
    <location>
        <begin position="1"/>
        <end position="19"/>
    </location>
</feature>